<evidence type="ECO:0000256" key="8">
    <source>
        <dbReference type="ARBA" id="ARBA00023128"/>
    </source>
</evidence>
<dbReference type="InterPro" id="IPR006223">
    <property type="entry name" value="GcvT"/>
</dbReference>
<dbReference type="AlphaFoldDB" id="A0A0B7AVP6"/>
<keyword evidence="5 11" id="KW-0032">Aminotransferase</keyword>
<dbReference type="SUPFAM" id="SSF101790">
    <property type="entry name" value="Aminomethyltransferase beta-barrel domain"/>
    <property type="match status" value="1"/>
</dbReference>
<dbReference type="FunFam" id="3.30.70.1400:FF:000001">
    <property type="entry name" value="Aminomethyltransferase"/>
    <property type="match status" value="1"/>
</dbReference>
<dbReference type="InterPro" id="IPR028896">
    <property type="entry name" value="GcvT/YgfZ/DmdA"/>
</dbReference>
<keyword evidence="6 11" id="KW-0808">Transferase</keyword>
<evidence type="ECO:0000256" key="10">
    <source>
        <dbReference type="PIRSR" id="PIRSR006487-1"/>
    </source>
</evidence>
<feature type="binding site" evidence="10">
    <location>
        <position position="228"/>
    </location>
    <ligand>
        <name>substrate</name>
    </ligand>
</feature>
<protein>
    <recommendedName>
        <fullName evidence="11">Aminomethyltransferase</fullName>
        <ecNumber evidence="11">2.1.2.10</ecNumber>
    </recommendedName>
    <alternativeName>
        <fullName evidence="11">Glycine cleavage system T protein</fullName>
    </alternativeName>
</protein>
<gene>
    <name evidence="14" type="primary">ORF145206</name>
</gene>
<evidence type="ECO:0000256" key="7">
    <source>
        <dbReference type="ARBA" id="ARBA00022946"/>
    </source>
</evidence>
<dbReference type="Pfam" id="PF08669">
    <property type="entry name" value="GCV_T_C"/>
    <property type="match status" value="1"/>
</dbReference>
<evidence type="ECO:0000256" key="3">
    <source>
        <dbReference type="ARBA" id="ARBA00008609"/>
    </source>
</evidence>
<comment type="catalytic activity">
    <reaction evidence="9 11">
        <text>N(6)-[(R)-S(8)-aminomethyldihydrolipoyl]-L-lysyl-[protein] + (6S)-5,6,7,8-tetrahydrofolate = N(6)-[(R)-dihydrolipoyl]-L-lysyl-[protein] + (6R)-5,10-methylene-5,6,7,8-tetrahydrofolate + NH4(+)</text>
        <dbReference type="Rhea" id="RHEA:16945"/>
        <dbReference type="Rhea" id="RHEA-COMP:10475"/>
        <dbReference type="Rhea" id="RHEA-COMP:10492"/>
        <dbReference type="ChEBI" id="CHEBI:15636"/>
        <dbReference type="ChEBI" id="CHEBI:28938"/>
        <dbReference type="ChEBI" id="CHEBI:57453"/>
        <dbReference type="ChEBI" id="CHEBI:83100"/>
        <dbReference type="ChEBI" id="CHEBI:83143"/>
        <dbReference type="EC" id="2.1.2.10"/>
    </reaction>
</comment>
<dbReference type="EC" id="2.1.2.10" evidence="11"/>
<evidence type="ECO:0000256" key="2">
    <source>
        <dbReference type="ARBA" id="ARBA00004173"/>
    </source>
</evidence>
<comment type="subunit">
    <text evidence="4 11">The glycine cleavage system is composed of four proteins: P, T, L and H.</text>
</comment>
<feature type="domain" description="GCVT N-terminal" evidence="12">
    <location>
        <begin position="34"/>
        <end position="292"/>
    </location>
</feature>
<dbReference type="Gene3D" id="4.10.1250.10">
    <property type="entry name" value="Aminomethyltransferase fragment"/>
    <property type="match status" value="1"/>
</dbReference>
<dbReference type="InterPro" id="IPR013977">
    <property type="entry name" value="GcvT_C"/>
</dbReference>
<accession>A0A0B7AVP6</accession>
<dbReference type="SUPFAM" id="SSF103025">
    <property type="entry name" value="Folate-binding domain"/>
    <property type="match status" value="1"/>
</dbReference>
<dbReference type="EMBL" id="HACG01038048">
    <property type="protein sequence ID" value="CEK84913.1"/>
    <property type="molecule type" value="Transcribed_RNA"/>
</dbReference>
<dbReference type="GO" id="GO:0008483">
    <property type="term" value="F:transaminase activity"/>
    <property type="evidence" value="ECO:0007669"/>
    <property type="project" value="UniProtKB-KW"/>
</dbReference>
<dbReference type="PANTHER" id="PTHR43757">
    <property type="entry name" value="AMINOMETHYLTRANSFERASE"/>
    <property type="match status" value="1"/>
</dbReference>
<dbReference type="FunFam" id="3.30.1360.120:FF:000014">
    <property type="entry name" value="Aminomethyltransferase"/>
    <property type="match status" value="1"/>
</dbReference>
<dbReference type="InterPro" id="IPR027266">
    <property type="entry name" value="TrmE/GcvT-like"/>
</dbReference>
<feature type="domain" description="Aminomethyltransferase C-terminal" evidence="13">
    <location>
        <begin position="316"/>
        <end position="394"/>
    </location>
</feature>
<dbReference type="NCBIfam" id="NF001567">
    <property type="entry name" value="PRK00389.1"/>
    <property type="match status" value="1"/>
</dbReference>
<dbReference type="InterPro" id="IPR029043">
    <property type="entry name" value="GcvT/YgfZ_C"/>
</dbReference>
<proteinExistence type="inferred from homology"/>
<evidence type="ECO:0000256" key="6">
    <source>
        <dbReference type="ARBA" id="ARBA00022679"/>
    </source>
</evidence>
<dbReference type="PANTHER" id="PTHR43757:SF16">
    <property type="entry name" value="AMINOMETHYLTRANSFERASE, MITOCHONDRIAL"/>
    <property type="match status" value="1"/>
</dbReference>
<dbReference type="GO" id="GO:0005739">
    <property type="term" value="C:mitochondrion"/>
    <property type="evidence" value="ECO:0007669"/>
    <property type="project" value="UniProtKB-SubCell"/>
</dbReference>
<organism evidence="14">
    <name type="scientific">Arion vulgaris</name>
    <dbReference type="NCBI Taxonomy" id="1028688"/>
    <lineage>
        <taxon>Eukaryota</taxon>
        <taxon>Metazoa</taxon>
        <taxon>Spiralia</taxon>
        <taxon>Lophotrochozoa</taxon>
        <taxon>Mollusca</taxon>
        <taxon>Gastropoda</taxon>
        <taxon>Heterobranchia</taxon>
        <taxon>Euthyneura</taxon>
        <taxon>Panpulmonata</taxon>
        <taxon>Eupulmonata</taxon>
        <taxon>Stylommatophora</taxon>
        <taxon>Helicina</taxon>
        <taxon>Arionoidea</taxon>
        <taxon>Arionidae</taxon>
        <taxon>Arion</taxon>
    </lineage>
</organism>
<comment type="subcellular location">
    <subcellularLocation>
        <location evidence="2 11">Mitochondrion</location>
    </subcellularLocation>
</comment>
<dbReference type="Gene3D" id="3.30.1360.120">
    <property type="entry name" value="Probable tRNA modification gtpase trme, domain 1"/>
    <property type="match status" value="1"/>
</dbReference>
<dbReference type="Gene3D" id="2.40.30.110">
    <property type="entry name" value="Aminomethyltransferase beta-barrel domains"/>
    <property type="match status" value="1"/>
</dbReference>
<dbReference type="PIRSF" id="PIRSF006487">
    <property type="entry name" value="GcvT"/>
    <property type="match status" value="1"/>
</dbReference>
<dbReference type="FunFam" id="4.10.1250.10:FF:000002">
    <property type="entry name" value="Aminomethyltransferase"/>
    <property type="match status" value="1"/>
</dbReference>
<evidence type="ECO:0000256" key="1">
    <source>
        <dbReference type="ARBA" id="ARBA00003631"/>
    </source>
</evidence>
<keyword evidence="7 11" id="KW-0809">Transit peptide</keyword>
<comment type="similarity">
    <text evidence="3 11">Belongs to the GcvT family.</text>
</comment>
<dbReference type="GO" id="GO:0004047">
    <property type="term" value="F:aminomethyltransferase activity"/>
    <property type="evidence" value="ECO:0007669"/>
    <property type="project" value="UniProtKB-EC"/>
</dbReference>
<name>A0A0B7AVP6_9EUPU</name>
<dbReference type="Pfam" id="PF01571">
    <property type="entry name" value="GCV_T"/>
    <property type="match status" value="1"/>
</dbReference>
<evidence type="ECO:0000256" key="5">
    <source>
        <dbReference type="ARBA" id="ARBA00022576"/>
    </source>
</evidence>
<dbReference type="GO" id="GO:0006546">
    <property type="term" value="P:glycine catabolic process"/>
    <property type="evidence" value="ECO:0007669"/>
    <property type="project" value="InterPro"/>
</dbReference>
<evidence type="ECO:0000259" key="13">
    <source>
        <dbReference type="Pfam" id="PF08669"/>
    </source>
</evidence>
<comment type="function">
    <text evidence="1 11">The glycine cleavage system catalyzes the degradation of glycine.</text>
</comment>
<reference evidence="14" key="1">
    <citation type="submission" date="2014-12" db="EMBL/GenBank/DDBJ databases">
        <title>Insight into the proteome of Arion vulgaris.</title>
        <authorList>
            <person name="Aradska J."/>
            <person name="Bulat T."/>
            <person name="Smidak R."/>
            <person name="Sarate P."/>
            <person name="Gangsoo J."/>
            <person name="Sialana F."/>
            <person name="Bilban M."/>
            <person name="Lubec G."/>
        </authorList>
    </citation>
    <scope>NUCLEOTIDE SEQUENCE</scope>
    <source>
        <tissue evidence="14">Skin</tissue>
    </source>
</reference>
<sequence length="402" mass="43825">MALYVHNTLLKQMCRAVKLRCFSSRSNDLKRTCLYDFHISEGAKMVPFAGWEMPVKYKSGINEEHLHVRKAVGIFDVSHMLQTRIDGKDRNQYMESMVVGDIQGLKDNQGTLTVFTNKNGGIGDDLIVNNVSLGYLYVVSNAGCSEKDFAYMKSREADFQKSGADVKLSTIDTGLVAVQGPEMTAVLQPGVDFDLKKLPFMTTIEGTVFGVEGCRVTRCGYTGEDGVEISIPADRATKVVSALLSSSKAQVKMIGLGARDSLRLEAGLCLYGSDIDETTTPVEANLTWLVGKSRRSLADFPGANIILEQIKSKPGKRRVGFVSSGAPVRGHSVIYSEDGSKVIGQTTSGCPSPSLKVNISMGYVETAFAKNGTKVKIEVRQKLVDAEVTKMPFVPSNYYIPK</sequence>
<dbReference type="Gene3D" id="3.30.70.1400">
    <property type="entry name" value="Aminomethyltransferase beta-barrel domains"/>
    <property type="match status" value="1"/>
</dbReference>
<dbReference type="FunFam" id="2.40.30.110:FF:000002">
    <property type="entry name" value="Aminomethyltransferase"/>
    <property type="match status" value="1"/>
</dbReference>
<dbReference type="NCBIfam" id="TIGR00528">
    <property type="entry name" value="gcvT"/>
    <property type="match status" value="1"/>
</dbReference>
<dbReference type="InterPro" id="IPR006222">
    <property type="entry name" value="GCVT_N"/>
</dbReference>
<dbReference type="GO" id="GO:0005960">
    <property type="term" value="C:glycine cleavage complex"/>
    <property type="evidence" value="ECO:0007669"/>
    <property type="project" value="InterPro"/>
</dbReference>
<evidence type="ECO:0000259" key="12">
    <source>
        <dbReference type="Pfam" id="PF01571"/>
    </source>
</evidence>
<keyword evidence="8 11" id="KW-0496">Mitochondrion</keyword>
<evidence type="ECO:0000313" key="14">
    <source>
        <dbReference type="EMBL" id="CEK84913.1"/>
    </source>
</evidence>
<evidence type="ECO:0000256" key="4">
    <source>
        <dbReference type="ARBA" id="ARBA00011690"/>
    </source>
</evidence>
<evidence type="ECO:0000256" key="11">
    <source>
        <dbReference type="RuleBase" id="RU003981"/>
    </source>
</evidence>
<evidence type="ECO:0000256" key="9">
    <source>
        <dbReference type="ARBA" id="ARBA00047665"/>
    </source>
</evidence>